<keyword evidence="2" id="KW-1185">Reference proteome</keyword>
<evidence type="ECO:0000313" key="2">
    <source>
        <dbReference type="Proteomes" id="UP000076078"/>
    </source>
</evidence>
<evidence type="ECO:0000313" key="1">
    <source>
        <dbReference type="EMBL" id="KYQ93480.1"/>
    </source>
</evidence>
<dbReference type="EMBL" id="LODT01000028">
    <property type="protein sequence ID" value="KYQ93480.1"/>
    <property type="molecule type" value="Genomic_DNA"/>
</dbReference>
<dbReference type="AlphaFoldDB" id="A0A151ZHY4"/>
<dbReference type="InParanoid" id="A0A151ZHY4"/>
<name>A0A151ZHY4_TIELA</name>
<protein>
    <submittedName>
        <fullName evidence="1">Uncharacterized protein</fullName>
    </submittedName>
</protein>
<comment type="caution">
    <text evidence="1">The sequence shown here is derived from an EMBL/GenBank/DDBJ whole genome shotgun (WGS) entry which is preliminary data.</text>
</comment>
<gene>
    <name evidence="1" type="ORF">DLAC_06173</name>
</gene>
<dbReference type="Proteomes" id="UP000076078">
    <property type="component" value="Unassembled WGS sequence"/>
</dbReference>
<proteinExistence type="predicted"/>
<sequence length="200" mass="23157">MMNDVVDGHYGEILEDEYEYVISIGQCGEILEDESEISIGHYEILEDESEISTENKLNTDDEFLIANDLKTVIIRQRINRSTTSTILGITNKTKHLYNHHGIDNGYTCKVKERIPRRPLDRSYLKMIRASARMSSNFYFKRQLKAVEIIMTDTNTLDDPPTITDSSITQKENPNHALLQVDKTDTNFTVEEYSNFINQLW</sequence>
<organism evidence="1 2">
    <name type="scientific">Tieghemostelium lacteum</name>
    <name type="common">Slime mold</name>
    <name type="synonym">Dictyostelium lacteum</name>
    <dbReference type="NCBI Taxonomy" id="361077"/>
    <lineage>
        <taxon>Eukaryota</taxon>
        <taxon>Amoebozoa</taxon>
        <taxon>Evosea</taxon>
        <taxon>Eumycetozoa</taxon>
        <taxon>Dictyostelia</taxon>
        <taxon>Dictyosteliales</taxon>
        <taxon>Raperosteliaceae</taxon>
        <taxon>Tieghemostelium</taxon>
    </lineage>
</organism>
<reference evidence="1 2" key="1">
    <citation type="submission" date="2015-12" db="EMBL/GenBank/DDBJ databases">
        <title>Dictyostelia acquired genes for synthesis and detection of signals that induce cell-type specialization by lateral gene transfer from prokaryotes.</title>
        <authorList>
            <person name="Gloeckner G."/>
            <person name="Schaap P."/>
        </authorList>
    </citation>
    <scope>NUCLEOTIDE SEQUENCE [LARGE SCALE GENOMIC DNA]</scope>
    <source>
        <strain evidence="1 2">TK</strain>
    </source>
</reference>
<accession>A0A151ZHY4</accession>